<keyword evidence="2" id="KW-1185">Reference proteome</keyword>
<reference evidence="1 2" key="2">
    <citation type="submission" date="2018-11" db="EMBL/GenBank/DDBJ databases">
        <authorList>
            <consortium name="Pathogen Informatics"/>
        </authorList>
    </citation>
    <scope>NUCLEOTIDE SEQUENCE [LARGE SCALE GENOMIC DNA]</scope>
</reference>
<accession>A0A183HPQ2</accession>
<evidence type="ECO:0000313" key="1">
    <source>
        <dbReference type="EMBL" id="VDO60815.1"/>
    </source>
</evidence>
<protein>
    <submittedName>
        <fullName evidence="3">PH domain-containing protein</fullName>
    </submittedName>
</protein>
<dbReference type="STRING" id="387005.A0A183HPQ2"/>
<dbReference type="AlphaFoldDB" id="A0A183HPQ2"/>
<name>A0A183HPQ2_9BILA</name>
<evidence type="ECO:0000313" key="2">
    <source>
        <dbReference type="Proteomes" id="UP000267606"/>
    </source>
</evidence>
<dbReference type="EMBL" id="UZAJ01011620">
    <property type="protein sequence ID" value="VDO60815.1"/>
    <property type="molecule type" value="Genomic_DNA"/>
</dbReference>
<sequence>MFFALDESKNLLTSYKDEMDFLKKKKPLEKIRLDQAACTLGENSETEFIIHGKTRNIKIFMLTETYKAQME</sequence>
<dbReference type="WBParaSite" id="OFLC_0000946301-mRNA-1">
    <property type="protein sequence ID" value="OFLC_0000946301-mRNA-1"/>
    <property type="gene ID" value="OFLC_0000946301"/>
</dbReference>
<dbReference type="Proteomes" id="UP000267606">
    <property type="component" value="Unassembled WGS sequence"/>
</dbReference>
<organism evidence="3">
    <name type="scientific">Onchocerca flexuosa</name>
    <dbReference type="NCBI Taxonomy" id="387005"/>
    <lineage>
        <taxon>Eukaryota</taxon>
        <taxon>Metazoa</taxon>
        <taxon>Ecdysozoa</taxon>
        <taxon>Nematoda</taxon>
        <taxon>Chromadorea</taxon>
        <taxon>Rhabditida</taxon>
        <taxon>Spirurina</taxon>
        <taxon>Spiruromorpha</taxon>
        <taxon>Filarioidea</taxon>
        <taxon>Onchocercidae</taxon>
        <taxon>Onchocerca</taxon>
    </lineage>
</organism>
<gene>
    <name evidence="1" type="ORF">OFLC_LOCUS9465</name>
</gene>
<evidence type="ECO:0000313" key="3">
    <source>
        <dbReference type="WBParaSite" id="OFLC_0000946301-mRNA-1"/>
    </source>
</evidence>
<proteinExistence type="predicted"/>
<reference evidence="3" key="1">
    <citation type="submission" date="2016-06" db="UniProtKB">
        <authorList>
            <consortium name="WormBaseParasite"/>
        </authorList>
    </citation>
    <scope>IDENTIFICATION</scope>
</reference>